<reference evidence="1 2" key="1">
    <citation type="submission" date="2021-01" db="EMBL/GenBank/DDBJ databases">
        <title>Aequorivita sp. strain KX20305, a bacterium isolated from the sediment collected at a cold seep field in South China Sea.</title>
        <authorList>
            <person name="Zhang H."/>
            <person name="Li C."/>
        </authorList>
    </citation>
    <scope>NUCLEOTIDE SEQUENCE [LARGE SCALE GENOMIC DNA]</scope>
    <source>
        <strain evidence="1 2">KX20305</strain>
    </source>
</reference>
<dbReference type="Proteomes" id="UP000629420">
    <property type="component" value="Chromosome"/>
</dbReference>
<evidence type="ECO:0008006" key="3">
    <source>
        <dbReference type="Google" id="ProtNLM"/>
    </source>
</evidence>
<evidence type="ECO:0000313" key="1">
    <source>
        <dbReference type="EMBL" id="QQX78142.1"/>
    </source>
</evidence>
<protein>
    <recommendedName>
        <fullName evidence="3">Selenophosphate synthetase</fullName>
    </recommendedName>
</protein>
<proteinExistence type="predicted"/>
<sequence length="233" mass="26824">MAFATLFLFLMLLGCNNGQNTSENPNTASKVTDSLENTSISYKIANANGFQHWKNISEIKFTFNVDRGDNHFQRSWIWKPKIGDVTMVSVNDTVNYNRSKMDSLTMKTDAAFINDKYWLLAPYQIVWDEGTTFSEKKNTVAPISKDTLNQLTIVYGNEGGYTPGDAYDFFYDENYRIKEWNYRNGNAKKPSISTTWEDYENFNGLEISKMHKDSTGGFKLYFTKISVKKDSIR</sequence>
<name>A0ABX7DWP4_9FLAO</name>
<organism evidence="1 2">
    <name type="scientific">Aequorivita iocasae</name>
    <dbReference type="NCBI Taxonomy" id="2803865"/>
    <lineage>
        <taxon>Bacteria</taxon>
        <taxon>Pseudomonadati</taxon>
        <taxon>Bacteroidota</taxon>
        <taxon>Flavobacteriia</taxon>
        <taxon>Flavobacteriales</taxon>
        <taxon>Flavobacteriaceae</taxon>
        <taxon>Aequorivita</taxon>
    </lineage>
</organism>
<evidence type="ECO:0000313" key="2">
    <source>
        <dbReference type="Proteomes" id="UP000629420"/>
    </source>
</evidence>
<gene>
    <name evidence="1" type="ORF">JK629_01335</name>
</gene>
<dbReference type="EMBL" id="CP068439">
    <property type="protein sequence ID" value="QQX78142.1"/>
    <property type="molecule type" value="Genomic_DNA"/>
</dbReference>
<accession>A0ABX7DWP4</accession>
<keyword evidence="2" id="KW-1185">Reference proteome</keyword>